<keyword evidence="2" id="KW-0433">Leucine-rich repeat</keyword>
<organism evidence="5 6">
    <name type="scientific">Chrysophaeum taylorii</name>
    <dbReference type="NCBI Taxonomy" id="2483200"/>
    <lineage>
        <taxon>Eukaryota</taxon>
        <taxon>Sar</taxon>
        <taxon>Stramenopiles</taxon>
        <taxon>Ochrophyta</taxon>
        <taxon>Pelagophyceae</taxon>
        <taxon>Pelagomonadales</taxon>
        <taxon>Pelagomonadaceae</taxon>
        <taxon>Chrysophaeum</taxon>
    </lineage>
</organism>
<dbReference type="GO" id="GO:0031267">
    <property type="term" value="F:small GTPase binding"/>
    <property type="evidence" value="ECO:0007669"/>
    <property type="project" value="TreeGrafter"/>
</dbReference>
<dbReference type="Pfam" id="PF02225">
    <property type="entry name" value="PA"/>
    <property type="match status" value="1"/>
</dbReference>
<dbReference type="GO" id="GO:0005634">
    <property type="term" value="C:nucleus"/>
    <property type="evidence" value="ECO:0007669"/>
    <property type="project" value="TreeGrafter"/>
</dbReference>
<keyword evidence="6" id="KW-1185">Reference proteome</keyword>
<dbReference type="InterPro" id="IPR027038">
    <property type="entry name" value="RanGap"/>
</dbReference>
<dbReference type="GO" id="GO:0048471">
    <property type="term" value="C:perinuclear region of cytoplasm"/>
    <property type="evidence" value="ECO:0007669"/>
    <property type="project" value="TreeGrafter"/>
</dbReference>
<dbReference type="GO" id="GO:0006913">
    <property type="term" value="P:nucleocytoplasmic transport"/>
    <property type="evidence" value="ECO:0007669"/>
    <property type="project" value="TreeGrafter"/>
</dbReference>
<dbReference type="Gene3D" id="3.80.10.10">
    <property type="entry name" value="Ribonuclease Inhibitor"/>
    <property type="match status" value="3"/>
</dbReference>
<gene>
    <name evidence="5" type="ORF">CTAYLR_002435</name>
</gene>
<dbReference type="InterPro" id="IPR003137">
    <property type="entry name" value="PA_domain"/>
</dbReference>
<dbReference type="Pfam" id="PF13516">
    <property type="entry name" value="LRR_6"/>
    <property type="match status" value="2"/>
</dbReference>
<keyword evidence="3" id="KW-0677">Repeat</keyword>
<dbReference type="InterPro" id="IPR032675">
    <property type="entry name" value="LRR_dom_sf"/>
</dbReference>
<dbReference type="Gene3D" id="3.50.30.30">
    <property type="match status" value="1"/>
</dbReference>
<name>A0AAD7ULZ2_9STRA</name>
<dbReference type="PANTHER" id="PTHR24113:SF12">
    <property type="entry name" value="RAN GTPASE-ACTIVATING PROTEIN 1"/>
    <property type="match status" value="1"/>
</dbReference>
<evidence type="ECO:0000313" key="6">
    <source>
        <dbReference type="Proteomes" id="UP001230188"/>
    </source>
</evidence>
<evidence type="ECO:0000256" key="3">
    <source>
        <dbReference type="ARBA" id="ARBA00022737"/>
    </source>
</evidence>
<evidence type="ECO:0000313" key="5">
    <source>
        <dbReference type="EMBL" id="KAJ8612129.1"/>
    </source>
</evidence>
<sequence length="899" mass="96652">MVWLLEAATSSAVFDCCDCRTLAAFSTASSGVLRAVEAYAGAETSRLEATPAAVELVFEDETTGLDDDEVIRCTRAPWARPLEASFPRPARIAIFAATVEGRVARRERRGGGPWGVVVPRGSTSFELKAIEATRAGAALVVIADNQENEILVRMARESQDDDDDDPRRATTVFVSTSDGERMRRAGYVGVQPRCFDESKALPLLRRLATLRQKRTMLDCAPLSRTFGWRDESRWALPPGLWRGVNAPRGQALVVALLEDHHHHEKWSVPRLEQTRAPSFASRVERLDARDARARSEADDASIRDALRRLEFLDKVSSSSRGAVSSASVLGASLDLAGAKLGPVDVAAVAGLRRRRPFARLDSLDLSANEGLFGSPRAVAALRPLLASPTLATLELWGTDAGDAALDLRTNAIGDAGACALTPLLAHLTSLDLADNDIGDLGAAALARRVETGSTLERLDASRNPRISADGIAFLLRASHANAATRQLTVISRELRLLDDENDDDDAGRRLDLSRGGLAAVFAAGEICQQQLLSRRITQLDLSRNALDDAGALRVAEAIQFNAALRVLDLSDNVYAAGAIEDIAGLFSRDPTAFASLERLIVTVDDADAKARDAALALGEGIRARPALRELGLSSPEDGVNNARRILKLDRLRANSADVSNRALVDFAAAVVSRFGPTRLDFSDNRLREVWGLDALLSARASLDLLGSLRFDLARRAAYLLLTDDTRVRARSLVGAPLDNSPWALRRISRNLGDADCVLVAAELSRTDASLTDLALGDNAVSARGVAELARGLRAQVSEHRLETLDLRGNASAGRAAPALADVLAINSALLSINLRQSGLDDEGAAELTAVLRSSSLTSLDVSANPALSEVGRKALRTAFPPHVKNLYHHQEKQLTKIRF</sequence>
<dbReference type="Proteomes" id="UP001230188">
    <property type="component" value="Unassembled WGS sequence"/>
</dbReference>
<keyword evidence="1" id="KW-0343">GTPase activation</keyword>
<reference evidence="5" key="1">
    <citation type="submission" date="2023-01" db="EMBL/GenBank/DDBJ databases">
        <title>Metagenome sequencing of chrysophaentin producing Chrysophaeum taylorii.</title>
        <authorList>
            <person name="Davison J."/>
            <person name="Bewley C."/>
        </authorList>
    </citation>
    <scope>NUCLEOTIDE SEQUENCE</scope>
    <source>
        <strain evidence="5">NIES-1699</strain>
    </source>
</reference>
<dbReference type="SMART" id="SM00368">
    <property type="entry name" value="LRR_RI"/>
    <property type="match status" value="6"/>
</dbReference>
<dbReference type="GO" id="GO:0005096">
    <property type="term" value="F:GTPase activator activity"/>
    <property type="evidence" value="ECO:0007669"/>
    <property type="project" value="UniProtKB-KW"/>
</dbReference>
<comment type="caution">
    <text evidence="5">The sequence shown here is derived from an EMBL/GenBank/DDBJ whole genome shotgun (WGS) entry which is preliminary data.</text>
</comment>
<dbReference type="GO" id="GO:0005829">
    <property type="term" value="C:cytosol"/>
    <property type="evidence" value="ECO:0007669"/>
    <property type="project" value="TreeGrafter"/>
</dbReference>
<proteinExistence type="predicted"/>
<dbReference type="AlphaFoldDB" id="A0AAD7ULZ2"/>
<dbReference type="InterPro" id="IPR001611">
    <property type="entry name" value="Leu-rich_rpt"/>
</dbReference>
<dbReference type="PANTHER" id="PTHR24113">
    <property type="entry name" value="RAN GTPASE-ACTIVATING PROTEIN 1"/>
    <property type="match status" value="1"/>
</dbReference>
<dbReference type="SUPFAM" id="SSF52047">
    <property type="entry name" value="RNI-like"/>
    <property type="match status" value="2"/>
</dbReference>
<evidence type="ECO:0000256" key="2">
    <source>
        <dbReference type="ARBA" id="ARBA00022614"/>
    </source>
</evidence>
<dbReference type="EMBL" id="JAQMWT010000057">
    <property type="protein sequence ID" value="KAJ8612129.1"/>
    <property type="molecule type" value="Genomic_DNA"/>
</dbReference>
<accession>A0AAD7ULZ2</accession>
<protein>
    <recommendedName>
        <fullName evidence="4">PA domain-containing protein</fullName>
    </recommendedName>
</protein>
<evidence type="ECO:0000256" key="1">
    <source>
        <dbReference type="ARBA" id="ARBA00022468"/>
    </source>
</evidence>
<feature type="domain" description="PA" evidence="4">
    <location>
        <begin position="116"/>
        <end position="181"/>
    </location>
</feature>
<evidence type="ECO:0000259" key="4">
    <source>
        <dbReference type="Pfam" id="PF02225"/>
    </source>
</evidence>